<dbReference type="AlphaFoldDB" id="A0AAJ8KJV4"/>
<dbReference type="KEGG" id="kdj:28965027"/>
<evidence type="ECO:0000256" key="6">
    <source>
        <dbReference type="ARBA" id="ARBA00023163"/>
    </source>
</evidence>
<dbReference type="RefSeq" id="XP_065824389.1">
    <property type="nucleotide sequence ID" value="XM_065968317.1"/>
</dbReference>
<keyword evidence="7" id="KW-0539">Nucleus</keyword>
<sequence>MTTEEPKKKRRQNVACSCCKLRRIKCDLQDILVALPSSSSSPPPPLNVLVEQNPDIECSNCKRKGLKCDTQGIREPTKPNKGGKRIDEARKIYGGDGPRRSSEASESVQGVDDIGSDPLEFFDSHPFFPSQLPNSTPLPTSHATGNTASQSQSQNADQASSTLFDPSVLESLAFPITALPSENQSTNDLFPPPPIITTQPPAPTFISTDTPNTAPGTFQEAASIWRQFADYRKGAMQHVQATGQTPRAHLAQLAEADHIWDQGLQDRVTSTINHMKFLAEASEKTGGGTFPTSEWKSIEDLPDPFNARSNLPILDSSVPTPSSFDHLLTPQNLLGLNDYLKQGDSRKRSRSPFSDDHHQLDSRKMFLLAENPWKLWSEDQEQARRQMISWGRREAVFEQLADRALGMALSNHLVKVFFQAVHLSYPAISPEAFYLEWAKAGQRSDRMTPAQEALCAVIEAWGARYSDSPVILGVSESSAIAPKVIQADGTFTPGTRARTHWGKSRITACKALLKRAKRLIDENGVFTNPSITGVQALTLYNQALHMTDQQVVDKDHWLQSRMIHSIITEQMQLLGLMWTSEGPIVTDDNEADISFSQLQMKQRRLFWTNMVSDAFFAASIGQLPKIPQEDVDAAGEWIETVQERLPNSTFKLLAFFLQMNHRLGLAGREVAIKLAYPSRKKGAADIDKICNAVRKIWRDVKGLSRDINAKISLYLESCQKDDLLGFSPLNFHANLRLCCPFLLLVMHQLIRDLLDFWKTLPVVSASITTPSDSTSHSSPSSSSSGQQRSFVPGMRNIELLERLSRESVDGLLANCRSHIGMLKSILPTGVIQSASILLRVLMSMAQLLSEVPTNEQGYPSSTPGGYGWTWETKQKSVDTCLEALHQVGWAWADVGPICDSVALTMERLTPSQEEIAAWQTKNHASPSRPSTEIVRAKEEDEKASEQAVKSVLAFWPPTSVPQLIENAMRRNPTAILNGLMDMGRNTPPNSQYQSSTSLFGPQATSTYSAEHDPLKPVPIQSQNDPNRSIIGNVVGAVQFGDNMTRYTQGTDGQSILDNSYTYPYPYTDDQQPDFPLPFPIDHNTTLNSDLDLANVQVSKQQTRSEAEMSFDDPQNMADLQDFLNQKSDRFMEFYQFPAQNPHIPLDGLPDAQQGPRNQVEVDQTYDQVDVEAFLNELGIPQEPIFPLDNAS</sequence>
<feature type="region of interest" description="Disordered" evidence="8">
    <location>
        <begin position="767"/>
        <end position="789"/>
    </location>
</feature>
<keyword evidence="2" id="KW-0479">Metal-binding</keyword>
<feature type="domain" description="Zn(2)-C6 fungal-type" evidence="9">
    <location>
        <begin position="15"/>
        <end position="68"/>
    </location>
</feature>
<evidence type="ECO:0000256" key="4">
    <source>
        <dbReference type="ARBA" id="ARBA00023015"/>
    </source>
</evidence>
<evidence type="ECO:0000256" key="7">
    <source>
        <dbReference type="ARBA" id="ARBA00023242"/>
    </source>
</evidence>
<keyword evidence="6" id="KW-0804">Transcription</keyword>
<dbReference type="EMBL" id="CP144530">
    <property type="protein sequence ID" value="WWC58775.1"/>
    <property type="molecule type" value="Genomic_DNA"/>
</dbReference>
<dbReference type="SMART" id="SM00066">
    <property type="entry name" value="GAL4"/>
    <property type="match status" value="1"/>
</dbReference>
<feature type="compositionally biased region" description="Polar residues" evidence="8">
    <location>
        <begin position="131"/>
        <end position="142"/>
    </location>
</feature>
<evidence type="ECO:0000313" key="11">
    <source>
        <dbReference type="Proteomes" id="UP000078595"/>
    </source>
</evidence>
<dbReference type="GO" id="GO:0005634">
    <property type="term" value="C:nucleus"/>
    <property type="evidence" value="ECO:0007669"/>
    <property type="project" value="UniProtKB-SubCell"/>
</dbReference>
<dbReference type="PANTHER" id="PTHR31313:SF81">
    <property type="entry name" value="TY1 ENHANCER ACTIVATOR"/>
    <property type="match status" value="1"/>
</dbReference>
<dbReference type="GO" id="GO:0008270">
    <property type="term" value="F:zinc ion binding"/>
    <property type="evidence" value="ECO:0007669"/>
    <property type="project" value="InterPro"/>
</dbReference>
<dbReference type="InterPro" id="IPR051615">
    <property type="entry name" value="Transcr_Regulatory_Elem"/>
</dbReference>
<dbReference type="PROSITE" id="PS50048">
    <property type="entry name" value="ZN2_CY6_FUNGAL_2"/>
    <property type="match status" value="1"/>
</dbReference>
<feature type="compositionally biased region" description="Low complexity" evidence="8">
    <location>
        <begin position="143"/>
        <end position="161"/>
    </location>
</feature>
<evidence type="ECO:0000256" key="3">
    <source>
        <dbReference type="ARBA" id="ARBA00022833"/>
    </source>
</evidence>
<reference evidence="10" key="2">
    <citation type="submission" date="2024-02" db="EMBL/GenBank/DDBJ databases">
        <title>Comparative genomics of Cryptococcus and Kwoniella reveals pathogenesis evolution and contrasting modes of karyotype evolution via chromosome fusion or intercentromeric recombination.</title>
        <authorList>
            <person name="Coelho M.A."/>
            <person name="David-Palma M."/>
            <person name="Shea T."/>
            <person name="Bowers K."/>
            <person name="McGinley-Smith S."/>
            <person name="Mohammad A.W."/>
            <person name="Gnirke A."/>
            <person name="Yurkov A.M."/>
            <person name="Nowrousian M."/>
            <person name="Sun S."/>
            <person name="Cuomo C.A."/>
            <person name="Heitman J."/>
        </authorList>
    </citation>
    <scope>NUCLEOTIDE SEQUENCE</scope>
    <source>
        <strain evidence="10">CBS 10117</strain>
    </source>
</reference>
<evidence type="ECO:0000256" key="5">
    <source>
        <dbReference type="ARBA" id="ARBA00023125"/>
    </source>
</evidence>
<dbReference type="InterPro" id="IPR001138">
    <property type="entry name" value="Zn2Cys6_DnaBD"/>
</dbReference>
<dbReference type="GO" id="GO:0003677">
    <property type="term" value="F:DNA binding"/>
    <property type="evidence" value="ECO:0007669"/>
    <property type="project" value="UniProtKB-KW"/>
</dbReference>
<gene>
    <name evidence="10" type="ORF">I303_101319</name>
</gene>
<keyword evidence="3" id="KW-0862">Zinc</keyword>
<proteinExistence type="predicted"/>
<keyword evidence="4" id="KW-0805">Transcription regulation</keyword>
<evidence type="ECO:0000313" key="10">
    <source>
        <dbReference type="EMBL" id="WWC58775.1"/>
    </source>
</evidence>
<dbReference type="GeneID" id="28965027"/>
<evidence type="ECO:0000256" key="1">
    <source>
        <dbReference type="ARBA" id="ARBA00004123"/>
    </source>
</evidence>
<dbReference type="InterPro" id="IPR036864">
    <property type="entry name" value="Zn2-C6_fun-type_DNA-bd_sf"/>
</dbReference>
<dbReference type="CDD" id="cd12148">
    <property type="entry name" value="fungal_TF_MHR"/>
    <property type="match status" value="1"/>
</dbReference>
<feature type="region of interest" description="Disordered" evidence="8">
    <location>
        <begin position="69"/>
        <end position="161"/>
    </location>
</feature>
<protein>
    <recommendedName>
        <fullName evidence="9">Zn(2)-C6 fungal-type domain-containing protein</fullName>
    </recommendedName>
</protein>
<evidence type="ECO:0000256" key="2">
    <source>
        <dbReference type="ARBA" id="ARBA00022723"/>
    </source>
</evidence>
<comment type="subcellular location">
    <subcellularLocation>
        <location evidence="1">Nucleus</location>
    </subcellularLocation>
</comment>
<dbReference type="Gene3D" id="4.10.240.10">
    <property type="entry name" value="Zn(2)-C6 fungal-type DNA-binding domain"/>
    <property type="match status" value="1"/>
</dbReference>
<keyword evidence="11" id="KW-1185">Reference proteome</keyword>
<evidence type="ECO:0000259" key="9">
    <source>
        <dbReference type="PROSITE" id="PS50048"/>
    </source>
</evidence>
<evidence type="ECO:0000256" key="8">
    <source>
        <dbReference type="SAM" id="MobiDB-lite"/>
    </source>
</evidence>
<feature type="compositionally biased region" description="Low complexity" evidence="8">
    <location>
        <begin position="767"/>
        <end position="784"/>
    </location>
</feature>
<feature type="compositionally biased region" description="Polar residues" evidence="8">
    <location>
        <begin position="989"/>
        <end position="1008"/>
    </location>
</feature>
<dbReference type="Proteomes" id="UP000078595">
    <property type="component" value="Chromosome 1"/>
</dbReference>
<feature type="region of interest" description="Disordered" evidence="8">
    <location>
        <begin position="989"/>
        <end position="1027"/>
    </location>
</feature>
<dbReference type="PANTHER" id="PTHR31313">
    <property type="entry name" value="TY1 ENHANCER ACTIVATOR"/>
    <property type="match status" value="1"/>
</dbReference>
<name>A0AAJ8KJV4_9TREE</name>
<dbReference type="GO" id="GO:0000981">
    <property type="term" value="F:DNA-binding transcription factor activity, RNA polymerase II-specific"/>
    <property type="evidence" value="ECO:0007669"/>
    <property type="project" value="InterPro"/>
</dbReference>
<feature type="compositionally biased region" description="Basic and acidic residues" evidence="8">
    <location>
        <begin position="84"/>
        <end position="103"/>
    </location>
</feature>
<reference evidence="10" key="1">
    <citation type="submission" date="2013-07" db="EMBL/GenBank/DDBJ databases">
        <authorList>
            <consortium name="The Broad Institute Genome Sequencing Platform"/>
            <person name="Cuomo C."/>
            <person name="Litvintseva A."/>
            <person name="Chen Y."/>
            <person name="Heitman J."/>
            <person name="Sun S."/>
            <person name="Springer D."/>
            <person name="Dromer F."/>
            <person name="Young S.K."/>
            <person name="Zeng Q."/>
            <person name="Gargeya S."/>
            <person name="Fitzgerald M."/>
            <person name="Abouelleil A."/>
            <person name="Alvarado L."/>
            <person name="Berlin A.M."/>
            <person name="Chapman S.B."/>
            <person name="Dewar J."/>
            <person name="Goldberg J."/>
            <person name="Griggs A."/>
            <person name="Gujja S."/>
            <person name="Hansen M."/>
            <person name="Howarth C."/>
            <person name="Imamovic A."/>
            <person name="Larimer J."/>
            <person name="McCowan C."/>
            <person name="Murphy C."/>
            <person name="Pearson M."/>
            <person name="Priest M."/>
            <person name="Roberts A."/>
            <person name="Saif S."/>
            <person name="Shea T."/>
            <person name="Sykes S."/>
            <person name="Wortman J."/>
            <person name="Nusbaum C."/>
            <person name="Birren B."/>
        </authorList>
    </citation>
    <scope>NUCLEOTIDE SEQUENCE</scope>
    <source>
        <strain evidence="10">CBS 10117</strain>
    </source>
</reference>
<keyword evidence="5" id="KW-0238">DNA-binding</keyword>
<organism evidence="10 11">
    <name type="scientific">Kwoniella dejecticola CBS 10117</name>
    <dbReference type="NCBI Taxonomy" id="1296121"/>
    <lineage>
        <taxon>Eukaryota</taxon>
        <taxon>Fungi</taxon>
        <taxon>Dikarya</taxon>
        <taxon>Basidiomycota</taxon>
        <taxon>Agaricomycotina</taxon>
        <taxon>Tremellomycetes</taxon>
        <taxon>Tremellales</taxon>
        <taxon>Cryptococcaceae</taxon>
        <taxon>Kwoniella</taxon>
    </lineage>
</organism>
<accession>A0AAJ8KJV4</accession>